<dbReference type="Proteomes" id="UP000432015">
    <property type="component" value="Unassembled WGS sequence"/>
</dbReference>
<organism evidence="2 3">
    <name type="scientific">Actinomadura litoris</name>
    <dbReference type="NCBI Taxonomy" id="2678616"/>
    <lineage>
        <taxon>Bacteria</taxon>
        <taxon>Bacillati</taxon>
        <taxon>Actinomycetota</taxon>
        <taxon>Actinomycetes</taxon>
        <taxon>Streptosporangiales</taxon>
        <taxon>Thermomonosporaceae</taxon>
        <taxon>Actinomadura</taxon>
    </lineage>
</organism>
<evidence type="ECO:0000313" key="3">
    <source>
        <dbReference type="Proteomes" id="UP000432015"/>
    </source>
</evidence>
<accession>A0A7K1KS79</accession>
<dbReference type="Pfam" id="PF11209">
    <property type="entry name" value="LmeA"/>
    <property type="match status" value="1"/>
</dbReference>
<reference evidence="2 3" key="1">
    <citation type="submission" date="2019-11" db="EMBL/GenBank/DDBJ databases">
        <authorList>
            <person name="Cao P."/>
        </authorList>
    </citation>
    <scope>NUCLEOTIDE SEQUENCE [LARGE SCALE GENOMIC DNA]</scope>
    <source>
        <strain evidence="2 3">NEAU-AAG5</strain>
    </source>
</reference>
<keyword evidence="3" id="KW-1185">Reference proteome</keyword>
<dbReference type="EMBL" id="WOFH01000001">
    <property type="protein sequence ID" value="MUN35019.1"/>
    <property type="molecule type" value="Genomic_DNA"/>
</dbReference>
<evidence type="ECO:0000256" key="1">
    <source>
        <dbReference type="SAM" id="SignalP"/>
    </source>
</evidence>
<evidence type="ECO:0000313" key="2">
    <source>
        <dbReference type="EMBL" id="MUN35019.1"/>
    </source>
</evidence>
<proteinExistence type="predicted"/>
<dbReference type="RefSeq" id="WP_156214028.1">
    <property type="nucleotide sequence ID" value="NZ_WOFH01000001.1"/>
</dbReference>
<protein>
    <submittedName>
        <fullName evidence="2">DUF2993 domain-containing protein</fullName>
    </submittedName>
</protein>
<dbReference type="AlphaFoldDB" id="A0A7K1KS79"/>
<name>A0A7K1KS79_9ACTN</name>
<feature type="signal peptide" evidence="1">
    <location>
        <begin position="1"/>
        <end position="19"/>
    </location>
</feature>
<gene>
    <name evidence="2" type="ORF">GNZ18_00150</name>
</gene>
<comment type="caution">
    <text evidence="2">The sequence shown here is derived from an EMBL/GenBank/DDBJ whole genome shotgun (WGS) entry which is preliminary data.</text>
</comment>
<feature type="chain" id="PRO_5029765720" evidence="1">
    <location>
        <begin position="20"/>
        <end position="237"/>
    </location>
</feature>
<dbReference type="InterPro" id="IPR021373">
    <property type="entry name" value="DUF2993"/>
</dbReference>
<keyword evidence="1" id="KW-0732">Signal</keyword>
<sequence length="237" mass="24917">MRKVLLVLLILLVVGVAAADRIGVRVAQDEIGKQVAAEYNLPERPDVTIHGIPFLTQAIGGDYGHIDVKIGVWTSEGVTVNDVKVDMRDVKAPLPDVLSGGTANVVAGKATASAVVPYEAVQKQAPRQVKSIKPKGDDLELEMTGTMSGIPVAGTAVVSAKPTAKGIAVTPVSFTSRAGAQVPMALVRGPLTWVVPIPELPVGSRISKLEPTEAGLRVEATATDVRLNDPERSQRLK</sequence>